<name>A0AAW0N8N9_9GOBI</name>
<dbReference type="PANTHER" id="PTHR45913">
    <property type="entry name" value="EPM2A-INTERACTING PROTEIN 1"/>
    <property type="match status" value="1"/>
</dbReference>
<sequence length="467" mass="53206">MVSCLIDEKSAQKLKCIPLSNDTVGRRIVDISNDIEEQLIEAIRQSKYALQVDEATVNNKDCLLIAYVRFIAQDALSEEFLFCTNVTGRATADQLFQIINDYLSKHKIKWEDCVGICTDGARSMAGHKTGLRALIQRVSPNAQWTHCVIHREALASKQLSSELSETLTDVVSAVNYIKTRPLKARMFSALCEEMGEGHSSVLFHSESRWLSRGKVLSRVFELREQIRIFLEEQHMFELASKFNDEKFVMRLAYLSDLFSKLNELNLHLQGKDKHLPHLVDTINSFIRKLEMWAKRVDRGNIDTFENLSEFVQSYQLDATSVIGCIKNHISSLKDVLMKYFPEDSAQYDWVRNPFQAQPPLDLTPADEEQFIDLTSDSNLRLTLASKTLSEFWIGVSKEYPAIGGKALNILLPFATSYLCEAGFSAVTCIRTKYRTSLDIKHELRVALSSIKPRFESMCSDRQAHCSH</sequence>
<protein>
    <recommendedName>
        <fullName evidence="3">DUF4371 domain-containing protein</fullName>
    </recommendedName>
</protein>
<dbReference type="PANTHER" id="PTHR45913:SF19">
    <property type="entry name" value="LOW QUALITY PROTEIN: ZINC FINGER BED DOMAIN-CONTAINING PROTEIN 5-LIKE"/>
    <property type="match status" value="1"/>
</dbReference>
<accession>A0AAW0N8N9</accession>
<dbReference type="Proteomes" id="UP001460270">
    <property type="component" value="Unassembled WGS sequence"/>
</dbReference>
<gene>
    <name evidence="1" type="ORF">WMY93_026824</name>
</gene>
<dbReference type="SUPFAM" id="SSF53098">
    <property type="entry name" value="Ribonuclease H-like"/>
    <property type="match status" value="1"/>
</dbReference>
<comment type="caution">
    <text evidence="1">The sequence shown here is derived from an EMBL/GenBank/DDBJ whole genome shotgun (WGS) entry which is preliminary data.</text>
</comment>
<reference evidence="2" key="1">
    <citation type="submission" date="2024-04" db="EMBL/GenBank/DDBJ databases">
        <title>Salinicola lusitanus LLJ914,a marine bacterium isolated from the Okinawa Trough.</title>
        <authorList>
            <person name="Li J."/>
        </authorList>
    </citation>
    <scope>NUCLEOTIDE SEQUENCE [LARGE SCALE GENOMIC DNA]</scope>
</reference>
<organism evidence="1 2">
    <name type="scientific">Mugilogobius chulae</name>
    <name type="common">yellowstripe goby</name>
    <dbReference type="NCBI Taxonomy" id="88201"/>
    <lineage>
        <taxon>Eukaryota</taxon>
        <taxon>Metazoa</taxon>
        <taxon>Chordata</taxon>
        <taxon>Craniata</taxon>
        <taxon>Vertebrata</taxon>
        <taxon>Euteleostomi</taxon>
        <taxon>Actinopterygii</taxon>
        <taxon>Neopterygii</taxon>
        <taxon>Teleostei</taxon>
        <taxon>Neoteleostei</taxon>
        <taxon>Acanthomorphata</taxon>
        <taxon>Gobiaria</taxon>
        <taxon>Gobiiformes</taxon>
        <taxon>Gobioidei</taxon>
        <taxon>Gobiidae</taxon>
        <taxon>Gobionellinae</taxon>
        <taxon>Mugilogobius</taxon>
    </lineage>
</organism>
<evidence type="ECO:0000313" key="2">
    <source>
        <dbReference type="Proteomes" id="UP001460270"/>
    </source>
</evidence>
<keyword evidence="2" id="KW-1185">Reference proteome</keyword>
<proteinExistence type="predicted"/>
<evidence type="ECO:0008006" key="3">
    <source>
        <dbReference type="Google" id="ProtNLM"/>
    </source>
</evidence>
<evidence type="ECO:0000313" key="1">
    <source>
        <dbReference type="EMBL" id="KAK7887203.1"/>
    </source>
</evidence>
<dbReference type="InterPro" id="IPR012337">
    <property type="entry name" value="RNaseH-like_sf"/>
</dbReference>
<dbReference type="AlphaFoldDB" id="A0AAW0N8N9"/>
<dbReference type="EMBL" id="JBBPFD010000019">
    <property type="protein sequence ID" value="KAK7887203.1"/>
    <property type="molecule type" value="Genomic_DNA"/>
</dbReference>